<dbReference type="EMBL" id="JAPQKO010000003">
    <property type="protein sequence ID" value="KAJ5172885.1"/>
    <property type="molecule type" value="Genomic_DNA"/>
</dbReference>
<evidence type="ECO:0000313" key="2">
    <source>
        <dbReference type="EMBL" id="KAJ5172885.1"/>
    </source>
</evidence>
<evidence type="ECO:0000313" key="3">
    <source>
        <dbReference type="Proteomes" id="UP001146351"/>
    </source>
</evidence>
<evidence type="ECO:0000256" key="1">
    <source>
        <dbReference type="SAM" id="MobiDB-lite"/>
    </source>
</evidence>
<reference evidence="2" key="1">
    <citation type="submission" date="2022-11" db="EMBL/GenBank/DDBJ databases">
        <authorList>
            <person name="Petersen C."/>
        </authorList>
    </citation>
    <scope>NUCLEOTIDE SEQUENCE</scope>
    <source>
        <strain evidence="2">IBT 21917</strain>
    </source>
</reference>
<dbReference type="Proteomes" id="UP001146351">
    <property type="component" value="Unassembled WGS sequence"/>
</dbReference>
<protein>
    <submittedName>
        <fullName evidence="2">Uncharacterized protein</fullName>
    </submittedName>
</protein>
<comment type="caution">
    <text evidence="2">The sequence shown here is derived from an EMBL/GenBank/DDBJ whole genome shotgun (WGS) entry which is preliminary data.</text>
</comment>
<keyword evidence="3" id="KW-1185">Reference proteome</keyword>
<organism evidence="2 3">
    <name type="scientific">Penicillium capsulatum</name>
    <dbReference type="NCBI Taxonomy" id="69766"/>
    <lineage>
        <taxon>Eukaryota</taxon>
        <taxon>Fungi</taxon>
        <taxon>Dikarya</taxon>
        <taxon>Ascomycota</taxon>
        <taxon>Pezizomycotina</taxon>
        <taxon>Eurotiomycetes</taxon>
        <taxon>Eurotiomycetidae</taxon>
        <taxon>Eurotiales</taxon>
        <taxon>Aspergillaceae</taxon>
        <taxon>Penicillium</taxon>
    </lineage>
</organism>
<proteinExistence type="predicted"/>
<gene>
    <name evidence="2" type="ORF">N7492_005478</name>
</gene>
<dbReference type="OrthoDB" id="10256055at2759"/>
<feature type="region of interest" description="Disordered" evidence="1">
    <location>
        <begin position="219"/>
        <end position="318"/>
    </location>
</feature>
<reference evidence="2" key="2">
    <citation type="journal article" date="2023" name="IMA Fungus">
        <title>Comparative genomic study of the Penicillium genus elucidates a diverse pangenome and 15 lateral gene transfer events.</title>
        <authorList>
            <person name="Petersen C."/>
            <person name="Sorensen T."/>
            <person name="Nielsen M.R."/>
            <person name="Sondergaard T.E."/>
            <person name="Sorensen J.L."/>
            <person name="Fitzpatrick D.A."/>
            <person name="Frisvad J.C."/>
            <person name="Nielsen K.L."/>
        </authorList>
    </citation>
    <scope>NUCLEOTIDE SEQUENCE</scope>
    <source>
        <strain evidence="2">IBT 21917</strain>
    </source>
</reference>
<sequence length="318" mass="35023">MGFPEYANCHVGPDQIAQSPSQTIINRTARPTPKAGGHLLPGLRRISFLVRDDARRFWDCWGRNGHLNTLAEDQKDPETHHGKTISPGGTAVIMQGRSIERAWKPIGGRERISMVNPFRPRFHLNRDEAILPSSWAITERAREATNRFFDDSSMKMFPGGAGGLIGEDCKYLYSEQGYIPTIWSLLANCYDYSVQMEQLGNPLPVLFTSIDSTGKSKVLPSVTSPYHRVPGFKNSHPNQRSRRPLADAQSATIPEGSGPTRTPHKVGDDCAMARRNLRGQHRPCTNKKFPSPQGGDDHGGILGGQASLTLGPDLDTST</sequence>
<name>A0A9W9LRX9_9EURO</name>
<accession>A0A9W9LRX9</accession>
<feature type="compositionally biased region" description="Basic residues" evidence="1">
    <location>
        <begin position="275"/>
        <end position="285"/>
    </location>
</feature>
<dbReference type="AlphaFoldDB" id="A0A9W9LRX9"/>